<comment type="similarity">
    <text evidence="1">Belongs to the TRAFAC class dynamin-like GTPase superfamily. IRG family.</text>
</comment>
<feature type="compositionally biased region" description="Basic and acidic residues" evidence="5">
    <location>
        <begin position="81"/>
        <end position="93"/>
    </location>
</feature>
<keyword evidence="4" id="KW-0342">GTP-binding</keyword>
<evidence type="ECO:0000256" key="5">
    <source>
        <dbReference type="SAM" id="MobiDB-lite"/>
    </source>
</evidence>
<dbReference type="InterPro" id="IPR051515">
    <property type="entry name" value="IRG"/>
</dbReference>
<dbReference type="InterPro" id="IPR027417">
    <property type="entry name" value="P-loop_NTPase"/>
</dbReference>
<accession>A0A0D7B050</accession>
<feature type="region of interest" description="Disordered" evidence="5">
    <location>
        <begin position="59"/>
        <end position="93"/>
    </location>
</feature>
<reference evidence="7 8" key="1">
    <citation type="journal article" date="2015" name="Fungal Genet. Biol.">
        <title>Evolution of novel wood decay mechanisms in Agaricales revealed by the genome sequences of Fistulina hepatica and Cylindrobasidium torrendii.</title>
        <authorList>
            <person name="Floudas D."/>
            <person name="Held B.W."/>
            <person name="Riley R."/>
            <person name="Nagy L.G."/>
            <person name="Koehler G."/>
            <person name="Ransdell A.S."/>
            <person name="Younus H."/>
            <person name="Chow J."/>
            <person name="Chiniquy J."/>
            <person name="Lipzen A."/>
            <person name="Tritt A."/>
            <person name="Sun H."/>
            <person name="Haridas S."/>
            <person name="LaButti K."/>
            <person name="Ohm R.A."/>
            <person name="Kues U."/>
            <person name="Blanchette R.A."/>
            <person name="Grigoriev I.V."/>
            <person name="Minto R.E."/>
            <person name="Hibbett D.S."/>
        </authorList>
    </citation>
    <scope>NUCLEOTIDE SEQUENCE [LARGE SCALE GENOMIC DNA]</scope>
    <source>
        <strain evidence="7 8">FP15055 ss-10</strain>
    </source>
</reference>
<organism evidence="7 8">
    <name type="scientific">Cylindrobasidium torrendii FP15055 ss-10</name>
    <dbReference type="NCBI Taxonomy" id="1314674"/>
    <lineage>
        <taxon>Eukaryota</taxon>
        <taxon>Fungi</taxon>
        <taxon>Dikarya</taxon>
        <taxon>Basidiomycota</taxon>
        <taxon>Agaricomycotina</taxon>
        <taxon>Agaricomycetes</taxon>
        <taxon>Agaricomycetidae</taxon>
        <taxon>Agaricales</taxon>
        <taxon>Marasmiineae</taxon>
        <taxon>Physalacriaceae</taxon>
        <taxon>Cylindrobasidium</taxon>
    </lineage>
</organism>
<evidence type="ECO:0000256" key="4">
    <source>
        <dbReference type="ARBA" id="ARBA00023134"/>
    </source>
</evidence>
<dbReference type="PANTHER" id="PTHR32341">
    <property type="entry name" value="INTERFERON-INDUCIBLE GTPASE"/>
    <property type="match status" value="1"/>
</dbReference>
<protein>
    <submittedName>
        <fullName evidence="7">p-loop containing nucleoside triphosphate hydrolase protein</fullName>
    </submittedName>
</protein>
<dbReference type="EMBL" id="KN880739">
    <property type="protein sequence ID" value="KIY62896.1"/>
    <property type="molecule type" value="Genomic_DNA"/>
</dbReference>
<evidence type="ECO:0000313" key="7">
    <source>
        <dbReference type="EMBL" id="KIY62896.1"/>
    </source>
</evidence>
<evidence type="ECO:0000313" key="8">
    <source>
        <dbReference type="Proteomes" id="UP000054007"/>
    </source>
</evidence>
<dbReference type="Gene3D" id="3.40.50.300">
    <property type="entry name" value="P-loop containing nucleotide triphosphate hydrolases"/>
    <property type="match status" value="1"/>
</dbReference>
<dbReference type="GO" id="GO:0016020">
    <property type="term" value="C:membrane"/>
    <property type="evidence" value="ECO:0007669"/>
    <property type="project" value="InterPro"/>
</dbReference>
<dbReference type="GO" id="GO:0005525">
    <property type="term" value="F:GTP binding"/>
    <property type="evidence" value="ECO:0007669"/>
    <property type="project" value="UniProtKB-KW"/>
</dbReference>
<dbReference type="PANTHER" id="PTHR32341:SF10">
    <property type="entry name" value="INTERFERON-INDUCIBLE GTPASE 5"/>
    <property type="match status" value="1"/>
</dbReference>
<dbReference type="InterPro" id="IPR007743">
    <property type="entry name" value="Immunity-related_GTPase-like"/>
</dbReference>
<keyword evidence="8" id="KW-1185">Reference proteome</keyword>
<dbReference type="AlphaFoldDB" id="A0A0D7B050"/>
<dbReference type="GO" id="GO:0016787">
    <property type="term" value="F:hydrolase activity"/>
    <property type="evidence" value="ECO:0007669"/>
    <property type="project" value="UniProtKB-KW"/>
</dbReference>
<gene>
    <name evidence="7" type="ORF">CYLTODRAFT_383064</name>
</gene>
<dbReference type="InterPro" id="IPR030385">
    <property type="entry name" value="G_IRG_dom"/>
</dbReference>
<evidence type="ECO:0000256" key="3">
    <source>
        <dbReference type="ARBA" id="ARBA00022801"/>
    </source>
</evidence>
<evidence type="ECO:0000259" key="6">
    <source>
        <dbReference type="PROSITE" id="PS51716"/>
    </source>
</evidence>
<sequence length="444" mass="50728">MKSFASSLPPPPPPPMGQIWSAIFGREVQENPSVKVLEDHYAEQQREFERKMQECAKLSEQAQRASKAQQQAHAKLQQQISEHDEKMQDDRRSAALAREDAAKMHAEAIRAREEQESRLQREREDCAAARREVEEKVKADLLAGIRPDVMPTREEFEAMKAARQYDKHNIHFAIVGSAGTGKSTLVNAIRGLHPEHEHAAPTGETETTRTVERYQDTRPSSKGRVWWYDVPGGGTRTVPGANYFNDQGLYVFDAILVVFAGRFTELDLVILRHTYKWGIPAYIVRSKADQDIQNRMERAQRRANALHENREPVIDEEKQAFICEVHDNVRKSLEEEGLSELAAATDARCFVVSESAILRCIKDMDSDKGLLDGMEWTSIGKSKVVTDPRSLDFEEKKLLRQLVHTTAERRVVDKDVEWLQSIVKDWKVPNWTSQIPKRFSDFLA</sequence>
<proteinExistence type="inferred from homology"/>
<evidence type="ECO:0000256" key="1">
    <source>
        <dbReference type="ARBA" id="ARBA00005429"/>
    </source>
</evidence>
<keyword evidence="2" id="KW-0547">Nucleotide-binding</keyword>
<dbReference type="PROSITE" id="PS51716">
    <property type="entry name" value="G_IRG"/>
    <property type="match status" value="1"/>
</dbReference>
<dbReference type="Pfam" id="PF05049">
    <property type="entry name" value="IIGP"/>
    <property type="match status" value="1"/>
</dbReference>
<dbReference type="SUPFAM" id="SSF52540">
    <property type="entry name" value="P-loop containing nucleoside triphosphate hydrolases"/>
    <property type="match status" value="1"/>
</dbReference>
<feature type="domain" description="IRG-type G" evidence="6">
    <location>
        <begin position="168"/>
        <end position="368"/>
    </location>
</feature>
<keyword evidence="3 7" id="KW-0378">Hydrolase</keyword>
<feature type="compositionally biased region" description="Low complexity" evidence="5">
    <location>
        <begin position="61"/>
        <end position="79"/>
    </location>
</feature>
<dbReference type="OrthoDB" id="422720at2759"/>
<dbReference type="Proteomes" id="UP000054007">
    <property type="component" value="Unassembled WGS sequence"/>
</dbReference>
<dbReference type="STRING" id="1314674.A0A0D7B050"/>
<name>A0A0D7B050_9AGAR</name>
<evidence type="ECO:0000256" key="2">
    <source>
        <dbReference type="ARBA" id="ARBA00022741"/>
    </source>
</evidence>